<evidence type="ECO:0000256" key="4">
    <source>
        <dbReference type="ARBA" id="ARBA00022692"/>
    </source>
</evidence>
<keyword evidence="5" id="KW-1133">Transmembrane helix</keyword>
<dbReference type="InterPro" id="IPR050324">
    <property type="entry name" value="CDP-alcohol_PTase-I"/>
</dbReference>
<evidence type="ECO:0000313" key="14">
    <source>
        <dbReference type="EMBL" id="KAK9905826.1"/>
    </source>
</evidence>
<evidence type="ECO:0000256" key="9">
    <source>
        <dbReference type="ARBA" id="ARBA00023264"/>
    </source>
</evidence>
<feature type="compositionally biased region" description="Gly residues" evidence="12">
    <location>
        <begin position="386"/>
        <end position="397"/>
    </location>
</feature>
<keyword evidence="3" id="KW-0808">Transferase</keyword>
<keyword evidence="8" id="KW-0594">Phospholipid biosynthesis</keyword>
<evidence type="ECO:0000256" key="3">
    <source>
        <dbReference type="ARBA" id="ARBA00022679"/>
    </source>
</evidence>
<evidence type="ECO:0000256" key="6">
    <source>
        <dbReference type="ARBA" id="ARBA00023098"/>
    </source>
</evidence>
<dbReference type="InterPro" id="IPR002068">
    <property type="entry name" value="A-crystallin/Hsp20_dom"/>
</dbReference>
<accession>A0ABR2YID6</accession>
<dbReference type="Pfam" id="PF01066">
    <property type="entry name" value="CDP-OH_P_transf"/>
    <property type="match status" value="1"/>
</dbReference>
<dbReference type="Pfam" id="PF00011">
    <property type="entry name" value="HSP20"/>
    <property type="match status" value="1"/>
</dbReference>
<keyword evidence="9" id="KW-1208">Phospholipid metabolism</keyword>
<evidence type="ECO:0000256" key="1">
    <source>
        <dbReference type="ARBA" id="ARBA00004141"/>
    </source>
</evidence>
<keyword evidence="7" id="KW-0472">Membrane</keyword>
<comment type="subcellular location">
    <subcellularLocation>
        <location evidence="1">Membrane</location>
        <topology evidence="1">Multi-pass membrane protein</topology>
    </subcellularLocation>
</comment>
<gene>
    <name evidence="14" type="ORF">WJX75_007126</name>
</gene>
<name>A0ABR2YID6_9CHLO</name>
<evidence type="ECO:0000256" key="7">
    <source>
        <dbReference type="ARBA" id="ARBA00023136"/>
    </source>
</evidence>
<dbReference type="CDD" id="cd06464">
    <property type="entry name" value="ACD_sHsps-like"/>
    <property type="match status" value="1"/>
</dbReference>
<evidence type="ECO:0000256" key="5">
    <source>
        <dbReference type="ARBA" id="ARBA00022989"/>
    </source>
</evidence>
<reference evidence="14 15" key="1">
    <citation type="journal article" date="2024" name="Nat. Commun.">
        <title>Phylogenomics reveals the evolutionary origins of lichenization in chlorophyte algae.</title>
        <authorList>
            <person name="Puginier C."/>
            <person name="Libourel C."/>
            <person name="Otte J."/>
            <person name="Skaloud P."/>
            <person name="Haon M."/>
            <person name="Grisel S."/>
            <person name="Petersen M."/>
            <person name="Berrin J.G."/>
            <person name="Delaux P.M."/>
            <person name="Dal Grande F."/>
            <person name="Keller J."/>
        </authorList>
    </citation>
    <scope>NUCLEOTIDE SEQUENCE [LARGE SCALE GENOMIC DNA]</scope>
    <source>
        <strain evidence="14 15">SAG 216-7</strain>
    </source>
</reference>
<sequence length="397" mass="42017">MTRGLKCYLQSHSSLLTRLTGLTSSSSTLQLVQPIVSLVPQAIWLDSWSARSLTPQPPLFQDRPANGQGLFPRVVQTSLSQQAGLATTAKEDEKTVPKHSEQSRTANASFKTGVQAFHDSGWTREAVMNVPNAISMARLISGPFVAYLILDEHWAAALGLLAVAGASDWADGYAAKHYGQSSVLGSYLDPLADKVLVCCTVGALAQQGSLPMALAGIIIGRDVLLVTGAVVDRVRKVGGKRVGDFFSALGASPFGGILSTLGADRDLANLRPIPINVTETDKSFEITADIPGVDRGDIDLVVDGDVLRIAVTQEDVKEEPGVRYHRVERTRRFVERRIRLPDSADTSKITAAYDNGVLKVTVPKREGAGRQQTIDVGGPSTTDGTGATGGSGGTGGT</sequence>
<keyword evidence="15" id="KW-1185">Reference proteome</keyword>
<dbReference type="Proteomes" id="UP001491310">
    <property type="component" value="Unassembled WGS sequence"/>
</dbReference>
<evidence type="ECO:0000259" key="13">
    <source>
        <dbReference type="PROSITE" id="PS01031"/>
    </source>
</evidence>
<evidence type="ECO:0000256" key="12">
    <source>
        <dbReference type="SAM" id="MobiDB-lite"/>
    </source>
</evidence>
<dbReference type="SUPFAM" id="SSF49764">
    <property type="entry name" value="HSP20-like chaperones"/>
    <property type="match status" value="1"/>
</dbReference>
<dbReference type="EMBL" id="JALJOT010000011">
    <property type="protein sequence ID" value="KAK9905826.1"/>
    <property type="molecule type" value="Genomic_DNA"/>
</dbReference>
<keyword evidence="4" id="KW-0812">Transmembrane</keyword>
<evidence type="ECO:0000256" key="10">
    <source>
        <dbReference type="PROSITE-ProRule" id="PRU00285"/>
    </source>
</evidence>
<organism evidence="14 15">
    <name type="scientific">Coccomyxa subellipsoidea</name>
    <dbReference type="NCBI Taxonomy" id="248742"/>
    <lineage>
        <taxon>Eukaryota</taxon>
        <taxon>Viridiplantae</taxon>
        <taxon>Chlorophyta</taxon>
        <taxon>core chlorophytes</taxon>
        <taxon>Trebouxiophyceae</taxon>
        <taxon>Trebouxiophyceae incertae sedis</taxon>
        <taxon>Coccomyxaceae</taxon>
        <taxon>Coccomyxa</taxon>
    </lineage>
</organism>
<keyword evidence="6" id="KW-0443">Lipid metabolism</keyword>
<feature type="region of interest" description="Disordered" evidence="12">
    <location>
        <begin position="365"/>
        <end position="397"/>
    </location>
</feature>
<comment type="similarity">
    <text evidence="10 11">Belongs to the small heat shock protein (HSP20) family.</text>
</comment>
<dbReference type="PROSITE" id="PS01031">
    <property type="entry name" value="SHSP"/>
    <property type="match status" value="1"/>
</dbReference>
<evidence type="ECO:0000256" key="8">
    <source>
        <dbReference type="ARBA" id="ARBA00023209"/>
    </source>
</evidence>
<dbReference type="InterPro" id="IPR000462">
    <property type="entry name" value="CDP-OH_P_trans"/>
</dbReference>
<dbReference type="Gene3D" id="1.20.120.1760">
    <property type="match status" value="1"/>
</dbReference>
<dbReference type="InterPro" id="IPR043130">
    <property type="entry name" value="CDP-OH_PTrfase_TM_dom"/>
</dbReference>
<keyword evidence="2" id="KW-0444">Lipid biosynthesis</keyword>
<evidence type="ECO:0000256" key="11">
    <source>
        <dbReference type="RuleBase" id="RU003616"/>
    </source>
</evidence>
<evidence type="ECO:0000313" key="15">
    <source>
        <dbReference type="Proteomes" id="UP001491310"/>
    </source>
</evidence>
<dbReference type="InterPro" id="IPR008978">
    <property type="entry name" value="HSP20-like_chaperone"/>
</dbReference>
<evidence type="ECO:0000256" key="2">
    <source>
        <dbReference type="ARBA" id="ARBA00022516"/>
    </source>
</evidence>
<proteinExistence type="inferred from homology"/>
<dbReference type="PANTHER" id="PTHR14269:SF60">
    <property type="entry name" value="CARDIOLIPIN SYNTHASE (CMP-FORMING)"/>
    <property type="match status" value="1"/>
</dbReference>
<feature type="domain" description="SHSP" evidence="13">
    <location>
        <begin position="266"/>
        <end position="379"/>
    </location>
</feature>
<dbReference type="PANTHER" id="PTHR14269">
    <property type="entry name" value="CDP-DIACYLGLYCEROL--GLYCEROL-3-PHOSPHATE 3-PHOSPHATIDYLTRANSFERASE-RELATED"/>
    <property type="match status" value="1"/>
</dbReference>
<protein>
    <recommendedName>
        <fullName evidence="13">SHSP domain-containing protein</fullName>
    </recommendedName>
</protein>
<dbReference type="Gene3D" id="2.60.40.790">
    <property type="match status" value="1"/>
</dbReference>
<comment type="caution">
    <text evidence="14">The sequence shown here is derived from an EMBL/GenBank/DDBJ whole genome shotgun (WGS) entry which is preliminary data.</text>
</comment>